<dbReference type="EMBL" id="VSSQ01008913">
    <property type="protein sequence ID" value="MPM40198.1"/>
    <property type="molecule type" value="Genomic_DNA"/>
</dbReference>
<feature type="region of interest" description="Disordered" evidence="1">
    <location>
        <begin position="1"/>
        <end position="21"/>
    </location>
</feature>
<accession>A0A644ZIM6</accession>
<evidence type="ECO:0000313" key="2">
    <source>
        <dbReference type="EMBL" id="MPM40198.1"/>
    </source>
</evidence>
<feature type="compositionally biased region" description="Basic and acidic residues" evidence="1">
    <location>
        <begin position="154"/>
        <end position="163"/>
    </location>
</feature>
<proteinExistence type="predicted"/>
<reference evidence="2" key="1">
    <citation type="submission" date="2019-08" db="EMBL/GenBank/DDBJ databases">
        <authorList>
            <person name="Kucharzyk K."/>
            <person name="Murdoch R.W."/>
            <person name="Higgins S."/>
            <person name="Loffler F."/>
        </authorList>
    </citation>
    <scope>NUCLEOTIDE SEQUENCE</scope>
</reference>
<evidence type="ECO:0000256" key="1">
    <source>
        <dbReference type="SAM" id="MobiDB-lite"/>
    </source>
</evidence>
<feature type="region of interest" description="Disordered" evidence="1">
    <location>
        <begin position="58"/>
        <end position="91"/>
    </location>
</feature>
<feature type="region of interest" description="Disordered" evidence="1">
    <location>
        <begin position="152"/>
        <end position="180"/>
    </location>
</feature>
<gene>
    <name evidence="2" type="ORF">SDC9_86838</name>
</gene>
<name>A0A644ZIM6_9ZZZZ</name>
<comment type="caution">
    <text evidence="2">The sequence shown here is derived from an EMBL/GenBank/DDBJ whole genome shotgun (WGS) entry which is preliminary data.</text>
</comment>
<dbReference type="AlphaFoldDB" id="A0A644ZIM6"/>
<protein>
    <submittedName>
        <fullName evidence="2">Uncharacterized protein</fullName>
    </submittedName>
</protein>
<feature type="compositionally biased region" description="Basic and acidic residues" evidence="1">
    <location>
        <begin position="75"/>
        <end position="84"/>
    </location>
</feature>
<feature type="compositionally biased region" description="Basic and acidic residues" evidence="1">
    <location>
        <begin position="58"/>
        <end position="68"/>
    </location>
</feature>
<organism evidence="2">
    <name type="scientific">bioreactor metagenome</name>
    <dbReference type="NCBI Taxonomy" id="1076179"/>
    <lineage>
        <taxon>unclassified sequences</taxon>
        <taxon>metagenomes</taxon>
        <taxon>ecological metagenomes</taxon>
    </lineage>
</organism>
<sequence>MDERQNQDHAEEQERHGGCIAHVKDIEPAVVDVVDQNLGAEKRTTLGHDVDLVEHLERADEVGDDDKAHRRHQQGKGDGEELTHPPRPIDLGCLIEAVGDGVETGKDDHHVESEPAPDTGKYYRGHGCIGISQKVLHRQAQTPEIDAYQPDVPIEEKAENDCHNRHRGNGWQKEQALEEA</sequence>